<feature type="domain" description="CS" evidence="3">
    <location>
        <begin position="188"/>
        <end position="279"/>
    </location>
</feature>
<keyword evidence="5" id="KW-1185">Reference proteome</keyword>
<dbReference type="InterPro" id="IPR007052">
    <property type="entry name" value="CS_dom"/>
</dbReference>
<evidence type="ECO:0000313" key="5">
    <source>
        <dbReference type="Proteomes" id="UP000314982"/>
    </source>
</evidence>
<organism evidence="4 5">
    <name type="scientific">Hucho hucho</name>
    <name type="common">huchen</name>
    <dbReference type="NCBI Taxonomy" id="62062"/>
    <lineage>
        <taxon>Eukaryota</taxon>
        <taxon>Metazoa</taxon>
        <taxon>Chordata</taxon>
        <taxon>Craniata</taxon>
        <taxon>Vertebrata</taxon>
        <taxon>Euteleostomi</taxon>
        <taxon>Actinopterygii</taxon>
        <taxon>Neopterygii</taxon>
        <taxon>Teleostei</taxon>
        <taxon>Protacanthopterygii</taxon>
        <taxon>Salmoniformes</taxon>
        <taxon>Salmonidae</taxon>
        <taxon>Salmoninae</taxon>
        <taxon>Hucho</taxon>
    </lineage>
</organism>
<dbReference type="Gene3D" id="2.60.40.790">
    <property type="match status" value="1"/>
</dbReference>
<protein>
    <submittedName>
        <fullName evidence="4">NudC domain containing 3</fullName>
    </submittedName>
</protein>
<evidence type="ECO:0000313" key="4">
    <source>
        <dbReference type="Ensembl" id="ENSHHUP00000064198.1"/>
    </source>
</evidence>
<dbReference type="Pfam" id="PF14050">
    <property type="entry name" value="Nudc_N"/>
    <property type="match status" value="1"/>
</dbReference>
<dbReference type="STRING" id="62062.ENSHHUP00000064198"/>
<reference evidence="4" key="2">
    <citation type="submission" date="2025-08" db="UniProtKB">
        <authorList>
            <consortium name="Ensembl"/>
        </authorList>
    </citation>
    <scope>IDENTIFICATION</scope>
</reference>
<accession>A0A4W5PPR2</accession>
<name>A0A4W5PPR2_9TELE</name>
<evidence type="ECO:0000256" key="2">
    <source>
        <dbReference type="SAM" id="MobiDB-lite"/>
    </source>
</evidence>
<dbReference type="Proteomes" id="UP000314982">
    <property type="component" value="Unassembled WGS sequence"/>
</dbReference>
<evidence type="ECO:0000256" key="1">
    <source>
        <dbReference type="ARBA" id="ARBA00022553"/>
    </source>
</evidence>
<evidence type="ECO:0000259" key="3">
    <source>
        <dbReference type="PROSITE" id="PS51203"/>
    </source>
</evidence>
<dbReference type="AlphaFoldDB" id="A0A4W5PPR2"/>
<keyword evidence="1" id="KW-0597">Phosphoprotein</keyword>
<dbReference type="InterPro" id="IPR008978">
    <property type="entry name" value="HSP20-like_chaperone"/>
</dbReference>
<dbReference type="InterPro" id="IPR037898">
    <property type="entry name" value="NudC_fam"/>
</dbReference>
<dbReference type="PROSITE" id="PS51203">
    <property type="entry name" value="CS"/>
    <property type="match status" value="1"/>
</dbReference>
<dbReference type="GO" id="GO:0051082">
    <property type="term" value="F:unfolded protein binding"/>
    <property type="evidence" value="ECO:0007669"/>
    <property type="project" value="TreeGrafter"/>
</dbReference>
<dbReference type="Pfam" id="PF04969">
    <property type="entry name" value="CS"/>
    <property type="match status" value="1"/>
</dbReference>
<feature type="compositionally biased region" description="Low complexity" evidence="2">
    <location>
        <begin position="95"/>
        <end position="108"/>
    </location>
</feature>
<dbReference type="Ensembl" id="ENSHHUT00000066371.1">
    <property type="protein sequence ID" value="ENSHHUP00000064198.1"/>
    <property type="gene ID" value="ENSHHUG00000037892.1"/>
</dbReference>
<dbReference type="GO" id="GO:0006457">
    <property type="term" value="P:protein folding"/>
    <property type="evidence" value="ECO:0007669"/>
    <property type="project" value="TreeGrafter"/>
</dbReference>
<proteinExistence type="predicted"/>
<sequence length="363" mass="40944">IQPGMTELYDNAPHGFLQHVGNIHHFLEVYFGFLYRKTYFYRLLSTPNDGIGFPPGVAEKMVLNVQATKHTVEPRRVRTEPAAQRESSVSDSGEPSTASSTRPTSSSLPLPAKCVFWSLSMGHLLYIFAQLPYKIDVGSFEFGRISLLAWNRSQTFVLSRPIYLCVCVCLSISGQVVHQASPDSYNGVVRDTYSWSQDYTYVEVRVNVPKTVVKGIQVCVNMQPGSVRVCLKEGTGEKVLMEGEQTHKINTENSLWNLEPGHCGGDKSKNGEVWWSAVLKGEKEIDVNQINREHSMATVDEEEHVVLDRLTFDYRQKLQGKPHSHKMKVHDMLKKGWDAEGFPFKGQQFDPSMFDIPPSAVQM</sequence>
<feature type="region of interest" description="Disordered" evidence="2">
    <location>
        <begin position="73"/>
        <end position="108"/>
    </location>
</feature>
<reference evidence="4" key="3">
    <citation type="submission" date="2025-09" db="UniProtKB">
        <authorList>
            <consortium name="Ensembl"/>
        </authorList>
    </citation>
    <scope>IDENTIFICATION</scope>
</reference>
<dbReference type="GO" id="GO:0005737">
    <property type="term" value="C:cytoplasm"/>
    <property type="evidence" value="ECO:0007669"/>
    <property type="project" value="TreeGrafter"/>
</dbReference>
<reference evidence="5" key="1">
    <citation type="submission" date="2018-06" db="EMBL/GenBank/DDBJ databases">
        <title>Genome assembly of Danube salmon.</title>
        <authorList>
            <person name="Macqueen D.J."/>
            <person name="Gundappa M.K."/>
        </authorList>
    </citation>
    <scope>NUCLEOTIDE SEQUENCE [LARGE SCALE GENOMIC DNA]</scope>
</reference>
<dbReference type="InterPro" id="IPR025934">
    <property type="entry name" value="NudC_N_dom"/>
</dbReference>
<dbReference type="GeneTree" id="ENSGT00940000158444"/>
<dbReference type="SUPFAM" id="SSF49764">
    <property type="entry name" value="HSP20-like chaperones"/>
    <property type="match status" value="1"/>
</dbReference>
<feature type="compositionally biased region" description="Polar residues" evidence="2">
    <location>
        <begin position="85"/>
        <end position="94"/>
    </location>
</feature>
<dbReference type="PANTHER" id="PTHR12356:SF19">
    <property type="entry name" value="NUDC DOMAIN-CONTAINING PROTEIN 3"/>
    <property type="match status" value="1"/>
</dbReference>
<dbReference type="PANTHER" id="PTHR12356">
    <property type="entry name" value="NUCLEAR MOVEMENT PROTEIN NUDC"/>
    <property type="match status" value="1"/>
</dbReference>